<evidence type="ECO:0000256" key="5">
    <source>
        <dbReference type="SAM" id="SignalP"/>
    </source>
</evidence>
<feature type="domain" description="Cadherin" evidence="6">
    <location>
        <begin position="44"/>
        <end position="138"/>
    </location>
</feature>
<evidence type="ECO:0000259" key="6">
    <source>
        <dbReference type="PROSITE" id="PS50268"/>
    </source>
</evidence>
<organism evidence="7 8">
    <name type="scientific">Nocardioides mangrovi</name>
    <dbReference type="NCBI Taxonomy" id="2874580"/>
    <lineage>
        <taxon>Bacteria</taxon>
        <taxon>Bacillati</taxon>
        <taxon>Actinomycetota</taxon>
        <taxon>Actinomycetes</taxon>
        <taxon>Propionibacteriales</taxon>
        <taxon>Nocardioidaceae</taxon>
        <taxon>Nocardioides</taxon>
    </lineage>
</organism>
<evidence type="ECO:0000313" key="7">
    <source>
        <dbReference type="EMBL" id="MBZ5737205.1"/>
    </source>
</evidence>
<dbReference type="SUPFAM" id="SSF49313">
    <property type="entry name" value="Cadherin-like"/>
    <property type="match status" value="3"/>
</dbReference>
<dbReference type="PROSITE" id="PS50268">
    <property type="entry name" value="CADHERIN_2"/>
    <property type="match status" value="4"/>
</dbReference>
<dbReference type="PRINTS" id="PR00205">
    <property type="entry name" value="CADHERIN"/>
</dbReference>
<dbReference type="InterPro" id="IPR015919">
    <property type="entry name" value="Cadherin-like_sf"/>
</dbReference>
<keyword evidence="3" id="KW-0472">Membrane</keyword>
<evidence type="ECO:0000256" key="2">
    <source>
        <dbReference type="ARBA" id="ARBA00022692"/>
    </source>
</evidence>
<accession>A0ABS7U8K1</accession>
<keyword evidence="4" id="KW-0325">Glycoprotein</keyword>
<dbReference type="InterPro" id="IPR050174">
    <property type="entry name" value="Protocadherin/Cadherin-CA"/>
</dbReference>
<feature type="domain" description="Cadherin" evidence="6">
    <location>
        <begin position="347"/>
        <end position="445"/>
    </location>
</feature>
<dbReference type="EMBL" id="JAIQZJ010000001">
    <property type="protein sequence ID" value="MBZ5737205.1"/>
    <property type="molecule type" value="Genomic_DNA"/>
</dbReference>
<feature type="chain" id="PRO_5046859349" evidence="5">
    <location>
        <begin position="28"/>
        <end position="562"/>
    </location>
</feature>
<proteinExistence type="predicted"/>
<dbReference type="RefSeq" id="WP_224121563.1">
    <property type="nucleotide sequence ID" value="NZ_JAIQZJ010000001.1"/>
</dbReference>
<dbReference type="Proteomes" id="UP000780875">
    <property type="component" value="Unassembled WGS sequence"/>
</dbReference>
<keyword evidence="8" id="KW-1185">Reference proteome</keyword>
<evidence type="ECO:0000313" key="8">
    <source>
        <dbReference type="Proteomes" id="UP000780875"/>
    </source>
</evidence>
<feature type="domain" description="Cadherin" evidence="6">
    <location>
        <begin position="145"/>
        <end position="246"/>
    </location>
</feature>
<keyword evidence="5" id="KW-0732">Signal</keyword>
<feature type="signal peptide" evidence="5">
    <location>
        <begin position="1"/>
        <end position="27"/>
    </location>
</feature>
<keyword evidence="2" id="KW-0812">Transmembrane</keyword>
<sequence>MRALLTSVCSAAVVGGLLVGATAPATAAQPVHHRPGKISLSGSSVAEDAARGTLVGKLTSFDPDRGYRHVFSLVTGAGDDDNDLFRIRGKRLEVAGALDFETAPELSVRVRVTDKTGRTRDGRFEIDVRDVADQPPTDLLLSGTTVDENQPAGTTVGTLSTVDPNTPPRAYTYKILSGLSNGNAAAFAIAGDRLVTAAPLDHEAAATRSLRVQAVAKSGDTVEKDFTITVADVNEAPTDVQLSPDSVAEGQTDLTVGTLSAVDPDAGDTATFALVDGAGSTDNGYFAIDGDQLTTFVALDFETHPTYQIRVQATDSHGATVSKELTVHAIDVSEGPTDLRLTHDSFDENAGTNAVVGNAVADGVGVTYTLTSACLSSSTRRSLCRIPAGYFTITSAGVLKSVYDLDYEDAPHSFPVTIRATDSNGAWIEGSFTIHLDDVNEAPTDISLVDATSVEAHSGWNPVGDLSAVDQDADDEVTFSIVGAVDQDDVPAPDGAFDVFGCGGPALWANTDALSIGTYTVTVRATDLDGLTYDEDFSVSVVAPPPPVAPHAVTKAVALRRC</sequence>
<dbReference type="Pfam" id="PF00028">
    <property type="entry name" value="Cadherin"/>
    <property type="match status" value="1"/>
</dbReference>
<reference evidence="7 8" key="1">
    <citation type="submission" date="2021-09" db="EMBL/GenBank/DDBJ databases">
        <title>Whole genome sequence of Nocardioides sp. GBK3QG-3.</title>
        <authorList>
            <person name="Tuo L."/>
        </authorList>
    </citation>
    <scope>NUCLEOTIDE SEQUENCE [LARGE SCALE GENOMIC DNA]</scope>
    <source>
        <strain evidence="7 8">GBK3QG-3</strain>
    </source>
</reference>
<dbReference type="CDD" id="cd11304">
    <property type="entry name" value="Cadherin_repeat"/>
    <property type="match status" value="3"/>
</dbReference>
<dbReference type="PANTHER" id="PTHR24028">
    <property type="entry name" value="CADHERIN-87A"/>
    <property type="match status" value="1"/>
</dbReference>
<dbReference type="Gene3D" id="2.60.40.60">
    <property type="entry name" value="Cadherins"/>
    <property type="match status" value="3"/>
</dbReference>
<gene>
    <name evidence="7" type="ORF">K8U61_03440</name>
</gene>
<comment type="caution">
    <text evidence="7">The sequence shown here is derived from an EMBL/GenBank/DDBJ whole genome shotgun (WGS) entry which is preliminary data.</text>
</comment>
<evidence type="ECO:0000256" key="3">
    <source>
        <dbReference type="ARBA" id="ARBA00022989"/>
    </source>
</evidence>
<keyword evidence="3" id="KW-1133">Transmembrane helix</keyword>
<evidence type="ECO:0000256" key="4">
    <source>
        <dbReference type="ARBA" id="ARBA00023180"/>
    </source>
</evidence>
<dbReference type="Gene3D" id="2.60.40.10">
    <property type="entry name" value="Immunoglobulins"/>
    <property type="match status" value="1"/>
</dbReference>
<dbReference type="InterPro" id="IPR002126">
    <property type="entry name" value="Cadherin-like_dom"/>
</dbReference>
<name>A0ABS7U8K1_9ACTN</name>
<feature type="domain" description="Cadherin" evidence="6">
    <location>
        <begin position="234"/>
        <end position="338"/>
    </location>
</feature>
<evidence type="ECO:0000256" key="1">
    <source>
        <dbReference type="ARBA" id="ARBA00004167"/>
    </source>
</evidence>
<dbReference type="SMART" id="SM00112">
    <property type="entry name" value="CA"/>
    <property type="match status" value="5"/>
</dbReference>
<comment type="subcellular location">
    <subcellularLocation>
        <location evidence="1">Membrane</location>
        <topology evidence="1">Single-pass membrane protein</topology>
    </subcellularLocation>
</comment>
<dbReference type="InterPro" id="IPR013783">
    <property type="entry name" value="Ig-like_fold"/>
</dbReference>
<dbReference type="PANTHER" id="PTHR24028:SF328">
    <property type="entry name" value="CADHERIN-3"/>
    <property type="match status" value="1"/>
</dbReference>
<protein>
    <submittedName>
        <fullName evidence="7">Cadherin repeat domain-containing protein</fullName>
    </submittedName>
</protein>